<evidence type="ECO:0000313" key="2">
    <source>
        <dbReference type="Proteomes" id="UP000664385"/>
    </source>
</evidence>
<dbReference type="Pfam" id="PF18897">
    <property type="entry name" value="Gp3-like"/>
    <property type="match status" value="1"/>
</dbReference>
<dbReference type="Gene3D" id="3.30.450.380">
    <property type="match status" value="1"/>
</dbReference>
<protein>
    <submittedName>
        <fullName evidence="1">Uncharacterized protein</fullName>
    </submittedName>
</protein>
<gene>
    <name evidence="1" type="ORF">JF543_13645</name>
</gene>
<sequence>MSHPSVIVAERVRRRLRLEHTDPSAQPDEARRIAQTEVRRHNDQALQRGGVMIDDEAALVRDVLASVSGFGVLQPLLDDDTVEGIRPMYRGFRLTPGGRSWPLLLGLEGVADDGNRAVRGTAPREGDAGEMLGDQRPPAHGAVQASGDAVGAEGVVGHGHKLCHGWGPGRPTASTKGTTLMALKIFGTEPENKPKPRQHFSDNFVGQLHASYQLDGTPSALEEWRITTGDPEVADRVHELYKGEAPEEWETKSERNLQVFTDAAAIEVIVDGPKAIRQRMILWGNDRKPVYISDGEFILDDNGHLTEDRDPDAELTFQERTDKKAYGANPSAEITFRLADDPDLGIFVLKSNSWGLAHFLAAEDIEGQIEALDGPAILRLKLVPVSFKPKNGPRKGKTVSYTATEIEVVGAAPARDGGTR</sequence>
<name>A0A939DX87_9MICO</name>
<reference evidence="1" key="1">
    <citation type="submission" date="2020-12" db="EMBL/GenBank/DDBJ databases">
        <title>PHA producing bacteria isolated from mangrove.</title>
        <authorList>
            <person name="Zheng W."/>
            <person name="Yu S."/>
            <person name="Huang Y."/>
        </authorList>
    </citation>
    <scope>NUCLEOTIDE SEQUENCE</scope>
    <source>
        <strain evidence="1">GN8-5</strain>
    </source>
</reference>
<dbReference type="AlphaFoldDB" id="A0A939DX87"/>
<comment type="caution">
    <text evidence="1">The sequence shown here is derived from an EMBL/GenBank/DDBJ whole genome shotgun (WGS) entry which is preliminary data.</text>
</comment>
<dbReference type="InterPro" id="IPR043991">
    <property type="entry name" value="Gp3-like"/>
</dbReference>
<proteinExistence type="predicted"/>
<organism evidence="1 2">
    <name type="scientific">Microbacterium esteraromaticum</name>
    <dbReference type="NCBI Taxonomy" id="57043"/>
    <lineage>
        <taxon>Bacteria</taxon>
        <taxon>Bacillati</taxon>
        <taxon>Actinomycetota</taxon>
        <taxon>Actinomycetes</taxon>
        <taxon>Micrococcales</taxon>
        <taxon>Microbacteriaceae</taxon>
        <taxon>Microbacterium</taxon>
    </lineage>
</organism>
<dbReference type="Proteomes" id="UP000664385">
    <property type="component" value="Unassembled WGS sequence"/>
</dbReference>
<dbReference type="RefSeq" id="WP_206824792.1">
    <property type="nucleotide sequence ID" value="NZ_JAEMWU010000003.1"/>
</dbReference>
<accession>A0A939DX87</accession>
<dbReference type="EMBL" id="JAEMWU010000003">
    <property type="protein sequence ID" value="MBN8206995.1"/>
    <property type="molecule type" value="Genomic_DNA"/>
</dbReference>
<evidence type="ECO:0000313" key="1">
    <source>
        <dbReference type="EMBL" id="MBN8206995.1"/>
    </source>
</evidence>